<feature type="domain" description="Lipocalin/cytosolic fatty-acid binding" evidence="3">
    <location>
        <begin position="6"/>
        <end position="102"/>
    </location>
</feature>
<dbReference type="InterPro" id="IPR000463">
    <property type="entry name" value="Fatty_acid-bd"/>
</dbReference>
<name>A0A3P7LMI6_DIBLA</name>
<proteinExistence type="inferred from homology"/>
<reference evidence="4 5" key="1">
    <citation type="submission" date="2018-11" db="EMBL/GenBank/DDBJ databases">
        <authorList>
            <consortium name="Pathogen Informatics"/>
        </authorList>
    </citation>
    <scope>NUCLEOTIDE SEQUENCE [LARGE SCALE GENOMIC DNA]</scope>
</reference>
<evidence type="ECO:0000313" key="4">
    <source>
        <dbReference type="EMBL" id="VDN14520.1"/>
    </source>
</evidence>
<dbReference type="CDD" id="cd00742">
    <property type="entry name" value="FABP"/>
    <property type="match status" value="1"/>
</dbReference>
<evidence type="ECO:0000259" key="3">
    <source>
        <dbReference type="Pfam" id="PF00061"/>
    </source>
</evidence>
<accession>A0A3P7LMI6</accession>
<dbReference type="AlphaFoldDB" id="A0A3P7LMI6"/>
<sequence>MDRFLGTWRLERSERFSDFLGRLGVPYLICKFASVLPTTLNVKQEGDKYTVETITTFRTKTATFRLGEPFDEVSMGGTPIRSIAKLVGDVLFFEQKSVKPTSSSWKVENNMLTTVAVAPGEARASIACVQPDLRERETVMAATEVGLRSRFKCSVIGVLQLPEGMSPAKAPCCVGQRGDMLIGP</sequence>
<dbReference type="GO" id="GO:0008289">
    <property type="term" value="F:lipid binding"/>
    <property type="evidence" value="ECO:0007669"/>
    <property type="project" value="UniProtKB-KW"/>
</dbReference>
<keyword evidence="5" id="KW-1185">Reference proteome</keyword>
<comment type="similarity">
    <text evidence="1">Belongs to the calycin superfamily. Fatty-acid binding protein (FABP) family.</text>
</comment>
<keyword evidence="2" id="KW-0446">Lipid-binding</keyword>
<evidence type="ECO:0000256" key="1">
    <source>
        <dbReference type="ARBA" id="ARBA00008390"/>
    </source>
</evidence>
<dbReference type="InterPro" id="IPR031259">
    <property type="entry name" value="ILBP"/>
</dbReference>
<dbReference type="SUPFAM" id="SSF50814">
    <property type="entry name" value="Lipocalins"/>
    <property type="match status" value="1"/>
</dbReference>
<organism evidence="4 5">
    <name type="scientific">Dibothriocephalus latus</name>
    <name type="common">Fish tapeworm</name>
    <name type="synonym">Diphyllobothrium latum</name>
    <dbReference type="NCBI Taxonomy" id="60516"/>
    <lineage>
        <taxon>Eukaryota</taxon>
        <taxon>Metazoa</taxon>
        <taxon>Spiralia</taxon>
        <taxon>Lophotrochozoa</taxon>
        <taxon>Platyhelminthes</taxon>
        <taxon>Cestoda</taxon>
        <taxon>Eucestoda</taxon>
        <taxon>Diphyllobothriidea</taxon>
        <taxon>Diphyllobothriidae</taxon>
        <taxon>Dibothriocephalus</taxon>
    </lineage>
</organism>
<evidence type="ECO:0000313" key="5">
    <source>
        <dbReference type="Proteomes" id="UP000281553"/>
    </source>
</evidence>
<dbReference type="EMBL" id="UYRU01059527">
    <property type="protein sequence ID" value="VDN14520.1"/>
    <property type="molecule type" value="Genomic_DNA"/>
</dbReference>
<dbReference type="PANTHER" id="PTHR11955">
    <property type="entry name" value="FATTY ACID BINDING PROTEIN"/>
    <property type="match status" value="1"/>
</dbReference>
<dbReference type="OrthoDB" id="354351at2759"/>
<evidence type="ECO:0000256" key="2">
    <source>
        <dbReference type="ARBA" id="ARBA00023121"/>
    </source>
</evidence>
<dbReference type="InterPro" id="IPR000566">
    <property type="entry name" value="Lipocln_cytosolic_FA-bd_dom"/>
</dbReference>
<dbReference type="Proteomes" id="UP000281553">
    <property type="component" value="Unassembled WGS sequence"/>
</dbReference>
<dbReference type="Gene3D" id="2.40.128.20">
    <property type="match status" value="1"/>
</dbReference>
<gene>
    <name evidence="4" type="ORF">DILT_LOCUS10351</name>
</gene>
<dbReference type="PRINTS" id="PR00178">
    <property type="entry name" value="FATTYACIDBP"/>
</dbReference>
<dbReference type="Pfam" id="PF00061">
    <property type="entry name" value="Lipocalin"/>
    <property type="match status" value="1"/>
</dbReference>
<protein>
    <recommendedName>
        <fullName evidence="3">Lipocalin/cytosolic fatty-acid binding domain-containing protein</fullName>
    </recommendedName>
</protein>
<dbReference type="InterPro" id="IPR012674">
    <property type="entry name" value="Calycin"/>
</dbReference>